<sequence length="222" mass="25307">MSKIVDERIVAYINSLNHNDRDIVAAIEKEAIENYVPIIRKETKELLKVLICMKKPQRVLEVGTAVGFSSIFMSEYLPEGATITTIENYAPRIIEAKKNFKRAGKEAQITLLEGDANDILKTLEPSYDMIFMDAAKGQYIHFFPEIMRLLSKDGLLISDNVLQDGDVVQSRYGVTRRNRTIHSRMREYLYTLKNIEDLETVILPVGDGVTVSTRIEKSHVEQ</sequence>
<feature type="binding site" evidence="4">
    <location>
        <position position="87"/>
    </location>
    <ligand>
        <name>S-adenosyl-L-methionine</name>
        <dbReference type="ChEBI" id="CHEBI:59789"/>
    </ligand>
</feature>
<organism evidence="5 6">
    <name type="scientific">Candidatus Scybalomonas excrementavium</name>
    <dbReference type="NCBI Taxonomy" id="2840943"/>
    <lineage>
        <taxon>Bacteria</taxon>
        <taxon>Bacillati</taxon>
        <taxon>Bacillota</taxon>
        <taxon>Clostridia</taxon>
        <taxon>Lachnospirales</taxon>
        <taxon>Lachnospiraceae</taxon>
        <taxon>Lachnospiraceae incertae sedis</taxon>
        <taxon>Candidatus Scybalomonas</taxon>
    </lineage>
</organism>
<comment type="function">
    <text evidence="4">Catalyzes the methylation of 5-hydroxyuridine (ho5U) to form 5-methoxyuridine (mo5U) at position 34 in tRNAs.</text>
</comment>
<proteinExistence type="inferred from homology"/>
<evidence type="ECO:0000256" key="2">
    <source>
        <dbReference type="ARBA" id="ARBA00022679"/>
    </source>
</evidence>
<comment type="subunit">
    <text evidence="4">Homodimer.</text>
</comment>
<gene>
    <name evidence="4" type="primary">trmR</name>
    <name evidence="5" type="ORF">IAC13_05030</name>
</gene>
<dbReference type="CDD" id="cd02440">
    <property type="entry name" value="AdoMet_MTases"/>
    <property type="match status" value="1"/>
</dbReference>
<feature type="binding site" evidence="4">
    <location>
        <position position="160"/>
    </location>
    <ligand>
        <name>Mg(2+)</name>
        <dbReference type="ChEBI" id="CHEBI:18420"/>
    </ligand>
</feature>
<dbReference type="EMBL" id="JADIML010000139">
    <property type="protein sequence ID" value="MBO8463278.1"/>
    <property type="molecule type" value="Genomic_DNA"/>
</dbReference>
<dbReference type="PANTHER" id="PTHR10509">
    <property type="entry name" value="O-METHYLTRANSFERASE-RELATED"/>
    <property type="match status" value="1"/>
</dbReference>
<keyword evidence="3 4" id="KW-0949">S-adenosyl-L-methionine</keyword>
<dbReference type="InterPro" id="IPR043675">
    <property type="entry name" value="TrmR_methyltr"/>
</dbReference>
<dbReference type="GO" id="GO:0030488">
    <property type="term" value="P:tRNA methylation"/>
    <property type="evidence" value="ECO:0007669"/>
    <property type="project" value="UniProtKB-UniRule"/>
</dbReference>
<dbReference type="Gene3D" id="3.40.50.150">
    <property type="entry name" value="Vaccinia Virus protein VP39"/>
    <property type="match status" value="1"/>
</dbReference>
<evidence type="ECO:0000256" key="3">
    <source>
        <dbReference type="ARBA" id="ARBA00022691"/>
    </source>
</evidence>
<dbReference type="PROSITE" id="PS51682">
    <property type="entry name" value="SAM_OMT_I"/>
    <property type="match status" value="1"/>
</dbReference>
<dbReference type="InterPro" id="IPR029063">
    <property type="entry name" value="SAM-dependent_MTases_sf"/>
</dbReference>
<dbReference type="GO" id="GO:0000287">
    <property type="term" value="F:magnesium ion binding"/>
    <property type="evidence" value="ECO:0007669"/>
    <property type="project" value="UniProtKB-UniRule"/>
</dbReference>
<accession>A0A9D9N7J4</accession>
<comment type="caution">
    <text evidence="5">The sequence shown here is derived from an EMBL/GenBank/DDBJ whole genome shotgun (WGS) entry which is preliminary data.</text>
</comment>
<comment type="catalytic activity">
    <reaction evidence="4">
        <text>5-hydroxyuridine(34) in tRNA + S-adenosyl-L-methionine = 5-methoxyuridine(34) in tRNA + S-adenosyl-L-homocysteine + H(+)</text>
        <dbReference type="Rhea" id="RHEA:60524"/>
        <dbReference type="Rhea" id="RHEA-COMP:13381"/>
        <dbReference type="Rhea" id="RHEA-COMP:15591"/>
        <dbReference type="ChEBI" id="CHEBI:15378"/>
        <dbReference type="ChEBI" id="CHEBI:57856"/>
        <dbReference type="ChEBI" id="CHEBI:59789"/>
        <dbReference type="ChEBI" id="CHEBI:136877"/>
        <dbReference type="ChEBI" id="CHEBI:143860"/>
    </reaction>
</comment>
<feature type="binding site" evidence="4">
    <location>
        <position position="39"/>
    </location>
    <ligand>
        <name>S-adenosyl-L-methionine</name>
        <dbReference type="ChEBI" id="CHEBI:59789"/>
    </ligand>
</feature>
<evidence type="ECO:0000256" key="1">
    <source>
        <dbReference type="ARBA" id="ARBA00022603"/>
    </source>
</evidence>
<comment type="similarity">
    <text evidence="4">Belongs to the class I-like SAM-binding methyltransferase superfamily. Cation-dependent O-methyltransferase family.</text>
</comment>
<evidence type="ECO:0000313" key="6">
    <source>
        <dbReference type="Proteomes" id="UP000823618"/>
    </source>
</evidence>
<dbReference type="AlphaFoldDB" id="A0A9D9N7J4"/>
<keyword evidence="4" id="KW-0479">Metal-binding</keyword>
<dbReference type="HAMAP" id="MF_02217">
    <property type="entry name" value="TrmR_methyltr"/>
    <property type="match status" value="1"/>
</dbReference>
<name>A0A9D9N7J4_9FIRM</name>
<feature type="binding site" evidence="4">
    <location>
        <position position="133"/>
    </location>
    <ligand>
        <name>S-adenosyl-L-methionine</name>
        <dbReference type="ChEBI" id="CHEBI:59789"/>
    </ligand>
</feature>
<reference evidence="5" key="1">
    <citation type="submission" date="2020-10" db="EMBL/GenBank/DDBJ databases">
        <authorList>
            <person name="Gilroy R."/>
        </authorList>
    </citation>
    <scope>NUCLEOTIDE SEQUENCE</scope>
    <source>
        <strain evidence="5">E3-2379</strain>
    </source>
</reference>
<dbReference type="Proteomes" id="UP000823618">
    <property type="component" value="Unassembled WGS sequence"/>
</dbReference>
<keyword evidence="2 4" id="KW-0808">Transferase</keyword>
<dbReference type="GO" id="GO:0016300">
    <property type="term" value="F:tRNA (uridine) methyltransferase activity"/>
    <property type="evidence" value="ECO:0007669"/>
    <property type="project" value="UniProtKB-UniRule"/>
</dbReference>
<dbReference type="Pfam" id="PF01596">
    <property type="entry name" value="Methyltransf_3"/>
    <property type="match status" value="1"/>
</dbReference>
<feature type="binding site" evidence="4">
    <location>
        <begin position="115"/>
        <end position="116"/>
    </location>
    <ligand>
        <name>S-adenosyl-L-methionine</name>
        <dbReference type="ChEBI" id="CHEBI:59789"/>
    </ligand>
</feature>
<keyword evidence="4" id="KW-0460">Magnesium</keyword>
<dbReference type="GO" id="GO:0008171">
    <property type="term" value="F:O-methyltransferase activity"/>
    <property type="evidence" value="ECO:0007669"/>
    <property type="project" value="InterPro"/>
</dbReference>
<dbReference type="EC" id="2.1.1.-" evidence="4"/>
<protein>
    <recommendedName>
        <fullName evidence="4">tRNA 5-hydroxyuridine methyltransferase</fullName>
        <ecNumber evidence="4">2.1.1.-</ecNumber>
    </recommendedName>
    <alternativeName>
        <fullName evidence="4">ho5U methyltransferase</fullName>
    </alternativeName>
</protein>
<keyword evidence="4" id="KW-0819">tRNA processing</keyword>
<evidence type="ECO:0000313" key="5">
    <source>
        <dbReference type="EMBL" id="MBO8463278.1"/>
    </source>
</evidence>
<feature type="binding site" evidence="4">
    <location>
        <position position="69"/>
    </location>
    <ligand>
        <name>S-adenosyl-L-methionine</name>
        <dbReference type="ChEBI" id="CHEBI:59789"/>
    </ligand>
</feature>
<feature type="binding site" evidence="4">
    <location>
        <position position="133"/>
    </location>
    <ligand>
        <name>Mg(2+)</name>
        <dbReference type="ChEBI" id="CHEBI:18420"/>
    </ligand>
</feature>
<dbReference type="InterPro" id="IPR050362">
    <property type="entry name" value="Cation-dep_OMT"/>
</dbReference>
<reference evidence="5" key="2">
    <citation type="journal article" date="2021" name="PeerJ">
        <title>Extensive microbial diversity within the chicken gut microbiome revealed by metagenomics and culture.</title>
        <authorList>
            <person name="Gilroy R."/>
            <person name="Ravi A."/>
            <person name="Getino M."/>
            <person name="Pursley I."/>
            <person name="Horton D.L."/>
            <person name="Alikhan N.F."/>
            <person name="Baker D."/>
            <person name="Gharbi K."/>
            <person name="Hall N."/>
            <person name="Watson M."/>
            <person name="Adriaenssens E.M."/>
            <person name="Foster-Nyarko E."/>
            <person name="Jarju S."/>
            <person name="Secka A."/>
            <person name="Antonio M."/>
            <person name="Oren A."/>
            <person name="Chaudhuri R.R."/>
            <person name="La Ragione R."/>
            <person name="Hildebrand F."/>
            <person name="Pallen M.J."/>
        </authorList>
    </citation>
    <scope>NUCLEOTIDE SEQUENCE</scope>
    <source>
        <strain evidence="5">E3-2379</strain>
    </source>
</reference>
<dbReference type="InterPro" id="IPR002935">
    <property type="entry name" value="SAM_O-MeTrfase"/>
</dbReference>
<keyword evidence="1 4" id="KW-0489">Methyltransferase</keyword>
<evidence type="ECO:0000256" key="4">
    <source>
        <dbReference type="HAMAP-Rule" id="MF_02217"/>
    </source>
</evidence>
<dbReference type="GO" id="GO:0008757">
    <property type="term" value="F:S-adenosylmethionine-dependent methyltransferase activity"/>
    <property type="evidence" value="ECO:0007669"/>
    <property type="project" value="TreeGrafter"/>
</dbReference>
<dbReference type="PANTHER" id="PTHR10509:SF14">
    <property type="entry name" value="CAFFEOYL-COA O-METHYLTRANSFERASE 3-RELATED"/>
    <property type="match status" value="1"/>
</dbReference>
<feature type="binding site" evidence="4">
    <location>
        <position position="159"/>
    </location>
    <ligand>
        <name>Mg(2+)</name>
        <dbReference type="ChEBI" id="CHEBI:18420"/>
    </ligand>
</feature>
<dbReference type="SUPFAM" id="SSF53335">
    <property type="entry name" value="S-adenosyl-L-methionine-dependent methyltransferases"/>
    <property type="match status" value="1"/>
</dbReference>